<keyword evidence="2" id="KW-1185">Reference proteome</keyword>
<proteinExistence type="predicted"/>
<name>A0ABP8MW78_9BACT</name>
<accession>A0ABP8MW78</accession>
<dbReference type="RefSeq" id="WP_344825922.1">
    <property type="nucleotide sequence ID" value="NZ_BAABEZ010000022.1"/>
</dbReference>
<protein>
    <recommendedName>
        <fullName evidence="3">DUF1735 domain-containing protein</fullName>
    </recommendedName>
</protein>
<comment type="caution">
    <text evidence="1">The sequence shown here is derived from an EMBL/GenBank/DDBJ whole genome shotgun (WGS) entry which is preliminary data.</text>
</comment>
<dbReference type="EMBL" id="BAABEZ010000022">
    <property type="protein sequence ID" value="GAA4455357.1"/>
    <property type="molecule type" value="Genomic_DNA"/>
</dbReference>
<sequence length="289" mass="32911">MKKNVYLLFFIAVFCWGCNIINPKEPVPTFLHIEPFQYSNPDSSFTGSSSHSIPAAKVFINNSAVGVFDLPCTVPLILSKDEEIFIIPAVTNQGLKSYVIAYPFYELDSVAVKHAPGQTFSFTPKTRYLHSLTRSSFRQMINFEEGNLFRTTGGDTGVQLITNPELKIEGKYSGYIYVDQNHRNSESVSTNYFELPTSDCWLELEYKCSVPFQIGFRAEDANNNSYEAYSVGFYPKSETNKVYVNVSNFTNANTQYSRFYLKIRVSLDDDDGKYTEGYVVLDNFKVIYK</sequence>
<evidence type="ECO:0008006" key="3">
    <source>
        <dbReference type="Google" id="ProtNLM"/>
    </source>
</evidence>
<evidence type="ECO:0000313" key="2">
    <source>
        <dbReference type="Proteomes" id="UP001501410"/>
    </source>
</evidence>
<evidence type="ECO:0000313" key="1">
    <source>
        <dbReference type="EMBL" id="GAA4455357.1"/>
    </source>
</evidence>
<organism evidence="1 2">
    <name type="scientific">Rurimicrobium arvi</name>
    <dbReference type="NCBI Taxonomy" id="2049916"/>
    <lineage>
        <taxon>Bacteria</taxon>
        <taxon>Pseudomonadati</taxon>
        <taxon>Bacteroidota</taxon>
        <taxon>Chitinophagia</taxon>
        <taxon>Chitinophagales</taxon>
        <taxon>Chitinophagaceae</taxon>
        <taxon>Rurimicrobium</taxon>
    </lineage>
</organism>
<reference evidence="2" key="1">
    <citation type="journal article" date="2019" name="Int. J. Syst. Evol. Microbiol.">
        <title>The Global Catalogue of Microorganisms (GCM) 10K type strain sequencing project: providing services to taxonomists for standard genome sequencing and annotation.</title>
        <authorList>
            <consortium name="The Broad Institute Genomics Platform"/>
            <consortium name="The Broad Institute Genome Sequencing Center for Infectious Disease"/>
            <person name="Wu L."/>
            <person name="Ma J."/>
        </authorList>
    </citation>
    <scope>NUCLEOTIDE SEQUENCE [LARGE SCALE GENOMIC DNA]</scope>
    <source>
        <strain evidence="2">JCM 31921</strain>
    </source>
</reference>
<dbReference type="Proteomes" id="UP001501410">
    <property type="component" value="Unassembled WGS sequence"/>
</dbReference>
<gene>
    <name evidence="1" type="ORF">GCM10023092_18860</name>
</gene>